<evidence type="ECO:0000313" key="3">
    <source>
        <dbReference type="Proteomes" id="UP000608154"/>
    </source>
</evidence>
<dbReference type="AlphaFoldDB" id="A0A916TRA9"/>
<protein>
    <submittedName>
        <fullName evidence="2">TraB/GumN family protein</fullName>
    </submittedName>
</protein>
<dbReference type="PANTHER" id="PTHR40590">
    <property type="entry name" value="CYTOPLASMIC PROTEIN-RELATED"/>
    <property type="match status" value="1"/>
</dbReference>
<dbReference type="EMBL" id="BMHK01000008">
    <property type="protein sequence ID" value="GGB97788.1"/>
    <property type="molecule type" value="Genomic_DNA"/>
</dbReference>
<evidence type="ECO:0000313" key="2">
    <source>
        <dbReference type="EMBL" id="GGB97788.1"/>
    </source>
</evidence>
<dbReference type="PROSITE" id="PS51257">
    <property type="entry name" value="PROKAR_LIPOPROTEIN"/>
    <property type="match status" value="1"/>
</dbReference>
<keyword evidence="3" id="KW-1185">Reference proteome</keyword>
<reference evidence="2" key="2">
    <citation type="submission" date="2020-09" db="EMBL/GenBank/DDBJ databases">
        <authorList>
            <person name="Sun Q."/>
            <person name="Zhou Y."/>
        </authorList>
    </citation>
    <scope>NUCLEOTIDE SEQUENCE</scope>
    <source>
        <strain evidence="2">CGMCC 1.15095</strain>
    </source>
</reference>
<evidence type="ECO:0000256" key="1">
    <source>
        <dbReference type="SAM" id="SignalP"/>
    </source>
</evidence>
<dbReference type="Pfam" id="PF01963">
    <property type="entry name" value="TraB_PrgY_gumN"/>
    <property type="match status" value="1"/>
</dbReference>
<dbReference type="InterPro" id="IPR047111">
    <property type="entry name" value="YbaP-like"/>
</dbReference>
<feature type="chain" id="PRO_5037024195" evidence="1">
    <location>
        <begin position="23"/>
        <end position="283"/>
    </location>
</feature>
<gene>
    <name evidence="2" type="ORF">GCM10011494_15330</name>
</gene>
<organism evidence="2 3">
    <name type="scientific">Novosphingobium endophyticum</name>
    <dbReference type="NCBI Taxonomy" id="1955250"/>
    <lineage>
        <taxon>Bacteria</taxon>
        <taxon>Pseudomonadati</taxon>
        <taxon>Pseudomonadota</taxon>
        <taxon>Alphaproteobacteria</taxon>
        <taxon>Sphingomonadales</taxon>
        <taxon>Sphingomonadaceae</taxon>
        <taxon>Novosphingobium</taxon>
    </lineage>
</organism>
<dbReference type="PANTHER" id="PTHR40590:SF1">
    <property type="entry name" value="CYTOPLASMIC PROTEIN"/>
    <property type="match status" value="1"/>
</dbReference>
<dbReference type="RefSeq" id="WP_188770136.1">
    <property type="nucleotide sequence ID" value="NZ_BMHK01000008.1"/>
</dbReference>
<sequence length="283" mass="30400">MRWLLALLAPFALLACSSEPRPADPALWRVDGPGGKRAWLFGTIHAAKQPLAWQTPTVRQALEQSDTIMVEVANLAEEAEVSATFARLAKSEGQPPLSRRVDSDERQALAMLLGKSGYRDSDFAAMDTWAAALILARAGASEEDARNGVDRAVIAEAGERPVVELEGAARQLGLFDALPEAEQRDLLGAVVLEASRSDADLAESWRTGDMEAIEKETRRGLLADPELREILFTGRNRAWTGKVTAAMKSGQTPFVAVGAAHMAGPQGLPAMLAARGYTVTRAE</sequence>
<dbReference type="InterPro" id="IPR002816">
    <property type="entry name" value="TraB/PrgY/GumN_fam"/>
</dbReference>
<dbReference type="Proteomes" id="UP000608154">
    <property type="component" value="Unassembled WGS sequence"/>
</dbReference>
<keyword evidence="1" id="KW-0732">Signal</keyword>
<comment type="caution">
    <text evidence="2">The sequence shown here is derived from an EMBL/GenBank/DDBJ whole genome shotgun (WGS) entry which is preliminary data.</text>
</comment>
<accession>A0A916TRA9</accession>
<feature type="signal peptide" evidence="1">
    <location>
        <begin position="1"/>
        <end position="22"/>
    </location>
</feature>
<dbReference type="CDD" id="cd14789">
    <property type="entry name" value="Tiki"/>
    <property type="match status" value="1"/>
</dbReference>
<name>A0A916TRA9_9SPHN</name>
<reference evidence="2" key="1">
    <citation type="journal article" date="2014" name="Int. J. Syst. Evol. Microbiol.">
        <title>Complete genome sequence of Corynebacterium casei LMG S-19264T (=DSM 44701T), isolated from a smear-ripened cheese.</title>
        <authorList>
            <consortium name="US DOE Joint Genome Institute (JGI-PGF)"/>
            <person name="Walter F."/>
            <person name="Albersmeier A."/>
            <person name="Kalinowski J."/>
            <person name="Ruckert C."/>
        </authorList>
    </citation>
    <scope>NUCLEOTIDE SEQUENCE</scope>
    <source>
        <strain evidence="2">CGMCC 1.15095</strain>
    </source>
</reference>
<proteinExistence type="predicted"/>